<evidence type="ECO:0000313" key="3">
    <source>
        <dbReference type="Proteomes" id="UP000287651"/>
    </source>
</evidence>
<name>A0A426YAL1_ENSVE</name>
<evidence type="ECO:0000256" key="1">
    <source>
        <dbReference type="SAM" id="MobiDB-lite"/>
    </source>
</evidence>
<sequence>MSPTTRWRRPYMRVAVYLSIDQEELLGGHSSVEASGRNGRGSDDESSGAQLPKSKASVRKEVDSKEHHSAIEADLPIAKEGCRGKATNSRAIGLAAPLYRRGGTFMESSIPCSHGGRALVIKGVEEVENSKANFKYQDKVGRVEAKELHKTSVDGLLIKRAESDGLWKFNGSVYSGFDEDVEGISRGEYHGQQCKQGGDCRYERATATALGRLPLRVSIVPAGSTSTGTTHVGATPAGSHHCKQLPLRALLPLPVSIIPTGDHPLQVGRRRLPTLAATWLPLGRGPGDSRPPLQTCMWPPLNSQAVLPSLQ</sequence>
<dbReference type="Proteomes" id="UP000287651">
    <property type="component" value="Unassembled WGS sequence"/>
</dbReference>
<organism evidence="2 3">
    <name type="scientific">Ensete ventricosum</name>
    <name type="common">Abyssinian banana</name>
    <name type="synonym">Musa ensete</name>
    <dbReference type="NCBI Taxonomy" id="4639"/>
    <lineage>
        <taxon>Eukaryota</taxon>
        <taxon>Viridiplantae</taxon>
        <taxon>Streptophyta</taxon>
        <taxon>Embryophyta</taxon>
        <taxon>Tracheophyta</taxon>
        <taxon>Spermatophyta</taxon>
        <taxon>Magnoliopsida</taxon>
        <taxon>Liliopsida</taxon>
        <taxon>Zingiberales</taxon>
        <taxon>Musaceae</taxon>
        <taxon>Ensete</taxon>
    </lineage>
</organism>
<dbReference type="AlphaFoldDB" id="A0A426YAL1"/>
<reference evidence="2 3" key="1">
    <citation type="journal article" date="2014" name="Agronomy (Basel)">
        <title>A Draft Genome Sequence for Ensete ventricosum, the Drought-Tolerant Tree Against Hunger.</title>
        <authorList>
            <person name="Harrison J."/>
            <person name="Moore K.A."/>
            <person name="Paszkiewicz K."/>
            <person name="Jones T."/>
            <person name="Grant M."/>
            <person name="Ambacheew D."/>
            <person name="Muzemil S."/>
            <person name="Studholme D.J."/>
        </authorList>
    </citation>
    <scope>NUCLEOTIDE SEQUENCE [LARGE SCALE GENOMIC DNA]</scope>
</reference>
<evidence type="ECO:0000313" key="2">
    <source>
        <dbReference type="EMBL" id="RRT48792.1"/>
    </source>
</evidence>
<accession>A0A426YAL1</accession>
<proteinExistence type="predicted"/>
<comment type="caution">
    <text evidence="2">The sequence shown here is derived from an EMBL/GenBank/DDBJ whole genome shotgun (WGS) entry which is preliminary data.</text>
</comment>
<dbReference type="EMBL" id="AMZH03013725">
    <property type="protein sequence ID" value="RRT48792.1"/>
    <property type="molecule type" value="Genomic_DNA"/>
</dbReference>
<protein>
    <submittedName>
        <fullName evidence="2">Uncharacterized protein</fullName>
    </submittedName>
</protein>
<gene>
    <name evidence="2" type="ORF">B296_00027214</name>
</gene>
<feature type="compositionally biased region" description="Basic and acidic residues" evidence="1">
    <location>
        <begin position="58"/>
        <end position="71"/>
    </location>
</feature>
<feature type="region of interest" description="Disordered" evidence="1">
    <location>
        <begin position="29"/>
        <end position="71"/>
    </location>
</feature>